<reference evidence="4" key="1">
    <citation type="journal article" date="2019" name="Int. J. Syst. Evol. Microbiol.">
        <title>The Global Catalogue of Microorganisms (GCM) 10K type strain sequencing project: providing services to taxonomists for standard genome sequencing and annotation.</title>
        <authorList>
            <consortium name="The Broad Institute Genomics Platform"/>
            <consortium name="The Broad Institute Genome Sequencing Center for Infectious Disease"/>
            <person name="Wu L."/>
            <person name="Ma J."/>
        </authorList>
    </citation>
    <scope>NUCLEOTIDE SEQUENCE [LARGE SCALE GENOMIC DNA]</scope>
    <source>
        <strain evidence="4">JCM 11650</strain>
    </source>
</reference>
<dbReference type="Pfam" id="PF25583">
    <property type="entry name" value="WCX"/>
    <property type="match status" value="1"/>
</dbReference>
<organism evidence="3 4">
    <name type="scientific">Comamonas nitrativorans</name>
    <dbReference type="NCBI Taxonomy" id="108437"/>
    <lineage>
        <taxon>Bacteria</taxon>
        <taxon>Pseudomonadati</taxon>
        <taxon>Pseudomonadota</taxon>
        <taxon>Betaproteobacteria</taxon>
        <taxon>Burkholderiales</taxon>
        <taxon>Comamonadaceae</taxon>
        <taxon>Comamonas</taxon>
    </lineage>
</organism>
<evidence type="ECO:0000313" key="4">
    <source>
        <dbReference type="Proteomes" id="UP001595967"/>
    </source>
</evidence>
<evidence type="ECO:0000259" key="2">
    <source>
        <dbReference type="Pfam" id="PF25583"/>
    </source>
</evidence>
<dbReference type="InterPro" id="IPR026881">
    <property type="entry name" value="WYL_dom"/>
</dbReference>
<sequence>MPATPRTASDTKGGKFTQRLSSIIARLHQGETIDKHQLVAEFGANIRTIERDLHQRLQGIAERNAQGQWQLALKARSTIPAKHLHNYARMAGTEHLFPNSSLPYLLEQLDTPEQRRATHVQPVPHEDLDGSTHTFTALQTAIEQHHPCRFTYKGKARHAQPYRLIHKNGVWYLAAEEAARLKNFSVALIEQLEVDTAARFTPQRSHLDYIAAKDDVWFTDKTTEVLLRVAPEVAHYFARRPLLPQQQHRQDSDGSLLVTTHINHIHQLLPVVRYWLPHVRIVQPVAWQEELVRGLREVLVQWETPRGTRSTALD</sequence>
<name>A0ABV9GSU2_9BURK</name>
<feature type="domain" description="WYL" evidence="1">
    <location>
        <begin position="134"/>
        <end position="194"/>
    </location>
</feature>
<gene>
    <name evidence="3" type="ORF">ACFO3A_02320</name>
</gene>
<feature type="domain" description="WCX" evidence="2">
    <location>
        <begin position="222"/>
        <end position="299"/>
    </location>
</feature>
<dbReference type="PANTHER" id="PTHR34580:SF1">
    <property type="entry name" value="PROTEIN PAFC"/>
    <property type="match status" value="1"/>
</dbReference>
<keyword evidence="4" id="KW-1185">Reference proteome</keyword>
<dbReference type="PANTHER" id="PTHR34580">
    <property type="match status" value="1"/>
</dbReference>
<accession>A0ABV9GSU2</accession>
<evidence type="ECO:0000313" key="3">
    <source>
        <dbReference type="EMBL" id="MFC4621052.1"/>
    </source>
</evidence>
<comment type="caution">
    <text evidence="3">The sequence shown here is derived from an EMBL/GenBank/DDBJ whole genome shotgun (WGS) entry which is preliminary data.</text>
</comment>
<evidence type="ECO:0000259" key="1">
    <source>
        <dbReference type="Pfam" id="PF13280"/>
    </source>
</evidence>
<dbReference type="EMBL" id="JBHSEW010000001">
    <property type="protein sequence ID" value="MFC4621052.1"/>
    <property type="molecule type" value="Genomic_DNA"/>
</dbReference>
<protein>
    <submittedName>
        <fullName evidence="3">Helix-turn-helix transcriptional regulator</fullName>
    </submittedName>
</protein>
<dbReference type="Pfam" id="PF13280">
    <property type="entry name" value="WYL"/>
    <property type="match status" value="1"/>
</dbReference>
<dbReference type="RefSeq" id="WP_377723603.1">
    <property type="nucleotide sequence ID" value="NZ_JBHSEW010000001.1"/>
</dbReference>
<proteinExistence type="predicted"/>
<dbReference type="InterPro" id="IPR051534">
    <property type="entry name" value="CBASS_pafABC_assoc_protein"/>
</dbReference>
<dbReference type="PROSITE" id="PS52050">
    <property type="entry name" value="WYL"/>
    <property type="match status" value="1"/>
</dbReference>
<dbReference type="InterPro" id="IPR057727">
    <property type="entry name" value="WCX_dom"/>
</dbReference>
<dbReference type="Proteomes" id="UP001595967">
    <property type="component" value="Unassembled WGS sequence"/>
</dbReference>